<sequence>MVVLGIVGPPQSGKKSLAYLLRDEHRFTILHLHSQHTISSSLSPLDLSTTSNSPESCSPLSHKAFAPPCVSSPPPTLRPKEEEEESLLRSNGEVEYTKSFQENAKEKKNVLPLEDGEHGVVTNNRKGGTSTTEAAKRSDKRESQSLSDPSQNVPPLEKKEKSSSSPLSHSCSSPSSSPRVSLCADEESYGLNGTGATGLHVSRCKGGERGVPTPDNAAGIVTKGARTKGCTQGLREDGDEDLHFSTAEDLLDFITRRWLDRFVVLGITSMSDLRILRKRPFFAVVAVDAPLGLRARRRALKEGDTFSLKKMIEEEDEVCYGSLSRSASLPSSSSLDVSHNRDHTSGGKRTPTDLPSTDGIRACMAVADVHLLADGDLNLLRQKISFGGLWNDEIVRPSWDTYFMRLTFLASTRSNCMKRRVGALVVRGNRVVATGYNGTPSQAVNCNEGGCRRCKNPDILQGQSLETCECIHAEANALLEAGMSQGLLFLLSPSLSIPLSFCCSLCSSCFSSIFLCVCLPSIGRDRAMNGTLYVTTLPCLGCAKLVVQSRHSSKYTEGFTWISLYPSSLSFF</sequence>
<evidence type="ECO:0000313" key="9">
    <source>
        <dbReference type="Proteomes" id="UP000221165"/>
    </source>
</evidence>
<dbReference type="GeneID" id="94430901"/>
<feature type="compositionally biased region" description="Polar residues" evidence="6">
    <location>
        <begin position="121"/>
        <end position="133"/>
    </location>
</feature>
<feature type="compositionally biased region" description="Low complexity" evidence="6">
    <location>
        <begin position="163"/>
        <end position="180"/>
    </location>
</feature>
<keyword evidence="2" id="KW-0545">Nucleotide biosynthesis</keyword>
<evidence type="ECO:0000256" key="5">
    <source>
        <dbReference type="ARBA" id="ARBA00041763"/>
    </source>
</evidence>
<feature type="domain" description="CMP/dCMP-type deaminase" evidence="7">
    <location>
        <begin position="398"/>
        <end position="572"/>
    </location>
</feature>
<dbReference type="Gene3D" id="3.40.140.10">
    <property type="entry name" value="Cytidine Deaminase, domain 2"/>
    <property type="match status" value="1"/>
</dbReference>
<feature type="region of interest" description="Disordered" evidence="6">
    <location>
        <begin position="41"/>
        <end position="180"/>
    </location>
</feature>
<gene>
    <name evidence="8" type="ORF">CSUI_007545</name>
</gene>
<dbReference type="CDD" id="cd01286">
    <property type="entry name" value="deoxycytidylate_deaminase"/>
    <property type="match status" value="1"/>
</dbReference>
<comment type="caution">
    <text evidence="8">The sequence shown here is derived from an EMBL/GenBank/DDBJ whole genome shotgun (WGS) entry which is preliminary data.</text>
</comment>
<dbReference type="GO" id="GO:0009165">
    <property type="term" value="P:nucleotide biosynthetic process"/>
    <property type="evidence" value="ECO:0007669"/>
    <property type="project" value="UniProtKB-KW"/>
</dbReference>
<keyword evidence="9" id="KW-1185">Reference proteome</keyword>
<keyword evidence="3" id="KW-0378">Hydrolase</keyword>
<protein>
    <recommendedName>
        <fullName evidence="5">dCMP deaminase</fullName>
        <ecNumber evidence="4">3.5.4.12</ecNumber>
    </recommendedName>
    <alternativeName>
        <fullName evidence="5">dCMP deaminase</fullName>
    </alternativeName>
</protein>
<proteinExistence type="predicted"/>
<evidence type="ECO:0000259" key="7">
    <source>
        <dbReference type="PROSITE" id="PS51747"/>
    </source>
</evidence>
<dbReference type="InterPro" id="IPR035105">
    <property type="entry name" value="Deoxycytidylate_deaminase_dom"/>
</dbReference>
<feature type="region of interest" description="Disordered" evidence="6">
    <location>
        <begin position="326"/>
        <end position="354"/>
    </location>
</feature>
<feature type="compositionally biased region" description="Polar residues" evidence="6">
    <location>
        <begin position="144"/>
        <end position="153"/>
    </location>
</feature>
<evidence type="ECO:0000313" key="8">
    <source>
        <dbReference type="EMBL" id="PHJ18626.1"/>
    </source>
</evidence>
<comment type="cofactor">
    <cofactor evidence="1">
        <name>Zn(2+)</name>
        <dbReference type="ChEBI" id="CHEBI:29105"/>
    </cofactor>
</comment>
<dbReference type="PROSITE" id="PS51747">
    <property type="entry name" value="CYT_DCMP_DEAMINASES_2"/>
    <property type="match status" value="1"/>
</dbReference>
<dbReference type="SUPFAM" id="SSF53927">
    <property type="entry name" value="Cytidine deaminase-like"/>
    <property type="match status" value="1"/>
</dbReference>
<dbReference type="InterPro" id="IPR015517">
    <property type="entry name" value="dCMP_deaminase-rel"/>
</dbReference>
<dbReference type="Proteomes" id="UP000221165">
    <property type="component" value="Unassembled WGS sequence"/>
</dbReference>
<dbReference type="PANTHER" id="PTHR11086">
    <property type="entry name" value="DEOXYCYTIDYLATE DEAMINASE-RELATED"/>
    <property type="match status" value="1"/>
</dbReference>
<evidence type="ECO:0000256" key="3">
    <source>
        <dbReference type="ARBA" id="ARBA00022801"/>
    </source>
</evidence>
<evidence type="ECO:0000256" key="6">
    <source>
        <dbReference type="SAM" id="MobiDB-lite"/>
    </source>
</evidence>
<evidence type="ECO:0000256" key="2">
    <source>
        <dbReference type="ARBA" id="ARBA00022727"/>
    </source>
</evidence>
<feature type="compositionally biased region" description="Low complexity" evidence="6">
    <location>
        <begin position="326"/>
        <end position="337"/>
    </location>
</feature>
<dbReference type="VEuPathDB" id="ToxoDB:CSUI_007545"/>
<name>A0A2C6KQL3_9APIC</name>
<feature type="compositionally biased region" description="Basic and acidic residues" evidence="6">
    <location>
        <begin position="134"/>
        <end position="143"/>
    </location>
</feature>
<dbReference type="GO" id="GO:0004132">
    <property type="term" value="F:dCMP deaminase activity"/>
    <property type="evidence" value="ECO:0007669"/>
    <property type="project" value="UniProtKB-EC"/>
</dbReference>
<dbReference type="PANTHER" id="PTHR11086:SF18">
    <property type="entry name" value="DEOXYCYTIDYLATE DEAMINASE"/>
    <property type="match status" value="1"/>
</dbReference>
<accession>A0A2C6KQL3</accession>
<dbReference type="EMBL" id="MIGC01004004">
    <property type="protein sequence ID" value="PHJ18626.1"/>
    <property type="molecule type" value="Genomic_DNA"/>
</dbReference>
<reference evidence="8 9" key="1">
    <citation type="journal article" date="2017" name="Int. J. Parasitol.">
        <title>The genome of the protozoan parasite Cystoisospora suis and a reverse vaccinology approach to identify vaccine candidates.</title>
        <authorList>
            <person name="Palmieri N."/>
            <person name="Shrestha A."/>
            <person name="Ruttkowski B."/>
            <person name="Beck T."/>
            <person name="Vogl C."/>
            <person name="Tomley F."/>
            <person name="Blake D.P."/>
            <person name="Joachim A."/>
        </authorList>
    </citation>
    <scope>NUCLEOTIDE SEQUENCE [LARGE SCALE GENOMIC DNA]</scope>
    <source>
        <strain evidence="8 9">Wien I</strain>
    </source>
</reference>
<dbReference type="RefSeq" id="XP_067920332.1">
    <property type="nucleotide sequence ID" value="XM_068067690.1"/>
</dbReference>
<dbReference type="OrthoDB" id="6710946at2759"/>
<dbReference type="Pfam" id="PF00383">
    <property type="entry name" value="dCMP_cyt_deam_1"/>
    <property type="match status" value="1"/>
</dbReference>
<feature type="compositionally biased region" description="Low complexity" evidence="6">
    <location>
        <begin position="41"/>
        <end position="53"/>
    </location>
</feature>
<dbReference type="EC" id="3.5.4.12" evidence="4"/>
<evidence type="ECO:0000256" key="4">
    <source>
        <dbReference type="ARBA" id="ARBA00038938"/>
    </source>
</evidence>
<dbReference type="InterPro" id="IPR002125">
    <property type="entry name" value="CMP_dCMP_dom"/>
</dbReference>
<dbReference type="GO" id="GO:0005737">
    <property type="term" value="C:cytoplasm"/>
    <property type="evidence" value="ECO:0007669"/>
    <property type="project" value="TreeGrafter"/>
</dbReference>
<evidence type="ECO:0000256" key="1">
    <source>
        <dbReference type="ARBA" id="ARBA00001947"/>
    </source>
</evidence>
<dbReference type="AlphaFoldDB" id="A0A2C6KQL3"/>
<organism evidence="8 9">
    <name type="scientific">Cystoisospora suis</name>
    <dbReference type="NCBI Taxonomy" id="483139"/>
    <lineage>
        <taxon>Eukaryota</taxon>
        <taxon>Sar</taxon>
        <taxon>Alveolata</taxon>
        <taxon>Apicomplexa</taxon>
        <taxon>Conoidasida</taxon>
        <taxon>Coccidia</taxon>
        <taxon>Eucoccidiorida</taxon>
        <taxon>Eimeriorina</taxon>
        <taxon>Sarcocystidae</taxon>
        <taxon>Cystoisospora</taxon>
    </lineage>
</organism>
<dbReference type="InterPro" id="IPR016193">
    <property type="entry name" value="Cytidine_deaminase-like"/>
</dbReference>